<dbReference type="AlphaFoldDB" id="A0AAD3SXJ0"/>
<gene>
    <name evidence="1" type="ORF">Nepgr_020385</name>
</gene>
<sequence>MEDTPVEVEVVYQWKPLRCSSCKKFVHVIAQCQPQSMEDLKKIASSEISNPPVAYSKSSFTHLAADSGINQTKQMDSRNDGCHDIDIGSKRNTTDLPLLKATSSGVEDHGQHLLGKVSLALEKNDSSHSASGIEMHFGPCQPAPASDPVTDAIGPRAPILVDRSCPGPQGFCPQGVIDESLAADSSPSPHAAPDDQHGKAPGSAQLASLFTCLIHGILMVNELLVEIVAALLIKAAAGNSETRSWSLADASEQLLLMLVLW</sequence>
<evidence type="ECO:0000313" key="2">
    <source>
        <dbReference type="Proteomes" id="UP001279734"/>
    </source>
</evidence>
<reference evidence="1" key="1">
    <citation type="submission" date="2023-05" db="EMBL/GenBank/DDBJ databases">
        <title>Nepenthes gracilis genome sequencing.</title>
        <authorList>
            <person name="Fukushima K."/>
        </authorList>
    </citation>
    <scope>NUCLEOTIDE SEQUENCE</scope>
    <source>
        <strain evidence="1">SING2019-196</strain>
    </source>
</reference>
<proteinExistence type="predicted"/>
<dbReference type="EMBL" id="BSYO01000019">
    <property type="protein sequence ID" value="GMH18544.1"/>
    <property type="molecule type" value="Genomic_DNA"/>
</dbReference>
<organism evidence="1 2">
    <name type="scientific">Nepenthes gracilis</name>
    <name type="common">Slender pitcher plant</name>
    <dbReference type="NCBI Taxonomy" id="150966"/>
    <lineage>
        <taxon>Eukaryota</taxon>
        <taxon>Viridiplantae</taxon>
        <taxon>Streptophyta</taxon>
        <taxon>Embryophyta</taxon>
        <taxon>Tracheophyta</taxon>
        <taxon>Spermatophyta</taxon>
        <taxon>Magnoliopsida</taxon>
        <taxon>eudicotyledons</taxon>
        <taxon>Gunneridae</taxon>
        <taxon>Pentapetalae</taxon>
        <taxon>Caryophyllales</taxon>
        <taxon>Nepenthaceae</taxon>
        <taxon>Nepenthes</taxon>
    </lineage>
</organism>
<comment type="caution">
    <text evidence="1">The sequence shown here is derived from an EMBL/GenBank/DDBJ whole genome shotgun (WGS) entry which is preliminary data.</text>
</comment>
<name>A0AAD3SXJ0_NEPGR</name>
<keyword evidence="2" id="KW-1185">Reference proteome</keyword>
<evidence type="ECO:0000313" key="1">
    <source>
        <dbReference type="EMBL" id="GMH18544.1"/>
    </source>
</evidence>
<dbReference type="Proteomes" id="UP001279734">
    <property type="component" value="Unassembled WGS sequence"/>
</dbReference>
<accession>A0AAD3SXJ0</accession>
<protein>
    <submittedName>
        <fullName evidence="1">Uncharacterized protein</fullName>
    </submittedName>
</protein>